<dbReference type="Proteomes" id="UP000887566">
    <property type="component" value="Unplaced"/>
</dbReference>
<keyword evidence="1" id="KW-0732">Signal</keyword>
<evidence type="ECO:0000313" key="2">
    <source>
        <dbReference type="Proteomes" id="UP000887566"/>
    </source>
</evidence>
<reference evidence="3" key="1">
    <citation type="submission" date="2022-11" db="UniProtKB">
        <authorList>
            <consortium name="WormBaseParasite"/>
        </authorList>
    </citation>
    <scope>IDENTIFICATION</scope>
</reference>
<evidence type="ECO:0000313" key="3">
    <source>
        <dbReference type="WBParaSite" id="PSAMB.scaffold51size93054.g1044.t1"/>
    </source>
</evidence>
<keyword evidence="2" id="KW-1185">Reference proteome</keyword>
<sequence length="86" mass="8293">MSTNTATLIILIVALAVTPQVESGPVVALSCMSACNAGVVACYSSFGLVFGTLTGGLAAWPVVAGCTAAQGACMTACAASVIAPTP</sequence>
<feature type="chain" id="PRO_5038010053" evidence="1">
    <location>
        <begin position="24"/>
        <end position="86"/>
    </location>
</feature>
<proteinExistence type="predicted"/>
<dbReference type="PANTHER" id="PTHR37475:SF1">
    <property type="entry name" value="ZYGOTE-SPECIFIC PROTEIN"/>
    <property type="match status" value="1"/>
</dbReference>
<protein>
    <submittedName>
        <fullName evidence="3">Uncharacterized protein</fullName>
    </submittedName>
</protein>
<accession>A0A914WTL2</accession>
<dbReference type="WBParaSite" id="PSAMB.scaffold51size93054.g1044.t1">
    <property type="protein sequence ID" value="PSAMB.scaffold51size93054.g1044.t1"/>
    <property type="gene ID" value="PSAMB.scaffold51size93054.g1044"/>
</dbReference>
<dbReference type="AlphaFoldDB" id="A0A914WTL2"/>
<name>A0A914WTL2_9BILA</name>
<feature type="signal peptide" evidence="1">
    <location>
        <begin position="1"/>
        <end position="23"/>
    </location>
</feature>
<organism evidence="2 3">
    <name type="scientific">Plectus sambesii</name>
    <dbReference type="NCBI Taxonomy" id="2011161"/>
    <lineage>
        <taxon>Eukaryota</taxon>
        <taxon>Metazoa</taxon>
        <taxon>Ecdysozoa</taxon>
        <taxon>Nematoda</taxon>
        <taxon>Chromadorea</taxon>
        <taxon>Plectida</taxon>
        <taxon>Plectina</taxon>
        <taxon>Plectoidea</taxon>
        <taxon>Plectidae</taxon>
        <taxon>Plectus</taxon>
    </lineage>
</organism>
<evidence type="ECO:0000256" key="1">
    <source>
        <dbReference type="SAM" id="SignalP"/>
    </source>
</evidence>
<dbReference type="PANTHER" id="PTHR37475">
    <property type="entry name" value="ZYGOTE-SPECIFIC CLASS V COPY B GENE PROTEIN"/>
    <property type="match status" value="1"/>
</dbReference>